<gene>
    <name evidence="1" type="ORF">TRAPUB_7533</name>
</gene>
<organism evidence="1 2">
    <name type="scientific">Trametes pubescens</name>
    <name type="common">White-rot fungus</name>
    <dbReference type="NCBI Taxonomy" id="154538"/>
    <lineage>
        <taxon>Eukaryota</taxon>
        <taxon>Fungi</taxon>
        <taxon>Dikarya</taxon>
        <taxon>Basidiomycota</taxon>
        <taxon>Agaricomycotina</taxon>
        <taxon>Agaricomycetes</taxon>
        <taxon>Polyporales</taxon>
        <taxon>Polyporaceae</taxon>
        <taxon>Trametes</taxon>
    </lineage>
</organism>
<dbReference type="EMBL" id="MNAD01001707">
    <property type="protein sequence ID" value="OJT01999.1"/>
    <property type="molecule type" value="Genomic_DNA"/>
</dbReference>
<comment type="caution">
    <text evidence="1">The sequence shown here is derived from an EMBL/GenBank/DDBJ whole genome shotgun (WGS) entry which is preliminary data.</text>
</comment>
<dbReference type="OrthoDB" id="2745207at2759"/>
<dbReference type="AlphaFoldDB" id="A0A1M2V311"/>
<sequence>MLALMNKTWNEAATIVLYGDIDLIRPRAIWHCIKTLSLPPQTMSFGRDLAIYAQSIYIRHPLTIRISSESKKALGDMLLQLLPRMINVHSFSCDIVIPEIPRFLLWTTDSRSASIRTLSLPPDWNDVGQPRWTTEDEFGSDVPLDRWPILSSLALQVYSANTIPYLVFLTNTIRRTPNDLRVLSLHISAKHLDAGASFADLLSRLPIFQRLETFTTSLPARFLALPCFARAPRLTSLTVYTISEWPVLHEADYFTLEVLSCRTLAIASWAGKTCALDALLPNVQGGRRPIHTLRLQNASYRRYDGGFCPDGLLRAAVPAALAFLARSGVPIHHIGTFVPEDAINSLTAPDIKPQLQHLESLDLLIVYSELPDVRSRDSPQGPRRVPLKTDIPTRQLDPLSLGARLIAHMPRLHTFLLSEGHYILLRGPRYTFPWAKDEVLQRQVLADFDGRTSVLRRVALTAEFEWEKRADGQWHAWGHVVPDRPLPPLGRQKEIVALDEC</sequence>
<dbReference type="Proteomes" id="UP000184267">
    <property type="component" value="Unassembled WGS sequence"/>
</dbReference>
<protein>
    <submittedName>
        <fullName evidence="1">Uncharacterized protein</fullName>
    </submittedName>
</protein>
<name>A0A1M2V311_TRAPU</name>
<reference evidence="1 2" key="1">
    <citation type="submission" date="2016-10" db="EMBL/GenBank/DDBJ databases">
        <title>Genome sequence of the basidiomycete white-rot fungus Trametes pubescens.</title>
        <authorList>
            <person name="Makela M.R."/>
            <person name="Granchi Z."/>
            <person name="Peng M."/>
            <person name="De Vries R.P."/>
            <person name="Grigoriev I."/>
            <person name="Riley R."/>
            <person name="Hilden K."/>
        </authorList>
    </citation>
    <scope>NUCLEOTIDE SEQUENCE [LARGE SCALE GENOMIC DNA]</scope>
    <source>
        <strain evidence="1 2">FBCC735</strain>
    </source>
</reference>
<evidence type="ECO:0000313" key="1">
    <source>
        <dbReference type="EMBL" id="OJT01999.1"/>
    </source>
</evidence>
<keyword evidence="2" id="KW-1185">Reference proteome</keyword>
<evidence type="ECO:0000313" key="2">
    <source>
        <dbReference type="Proteomes" id="UP000184267"/>
    </source>
</evidence>
<dbReference type="OMA" id="QWHAWGH"/>
<accession>A0A1M2V311</accession>
<proteinExistence type="predicted"/>